<sequence length="383" mass="42171">MRRRATALVAALITGSIAAVAPVSAQRTAPAPASPAAAPDSLGIDQFAALVRRLSDSGGYFDTDNLISNESSYLHPLTTLERLGVRGGAYIGVGPDQNFSVIARVNPSIVFITDIRRDNLLHHLLYKALFEQARNRTEYVARWLGRSVPANIDQLRDQPIDSIVAWTARTPATPASADAAVRDVRTRVMRYGLALSSGELATIERFHRTFIAQGPALRFTSTGRAPRDYYPTLGQLMTERDLTGRQASYLASDRQFQIVKSLERRNLIIPVVGDLSGPNTLPRIGAVLRERAESLSVLYASNVEDYLIRDGRFAAYAAYLGRLPRRANSVIIRSWFGGPGSHPASVPGYYTTQLVQTVASFAADSTVPRVRSYRELVQRTWER</sequence>
<dbReference type="CDD" id="cd21179">
    <property type="entry name" value="LIC_1098-like"/>
    <property type="match status" value="1"/>
</dbReference>
<evidence type="ECO:0000256" key="1">
    <source>
        <dbReference type="SAM" id="SignalP"/>
    </source>
</evidence>
<dbReference type="EMBL" id="CP053085">
    <property type="protein sequence ID" value="QJR35713.1"/>
    <property type="molecule type" value="Genomic_DNA"/>
</dbReference>
<proteinExistence type="predicted"/>
<reference evidence="3 4" key="1">
    <citation type="submission" date="2020-05" db="EMBL/GenBank/DDBJ databases">
        <title>Complete genome sequence of Gemmatimonas greenlandica TET16.</title>
        <authorList>
            <person name="Zeng Y."/>
        </authorList>
    </citation>
    <scope>NUCLEOTIDE SEQUENCE [LARGE SCALE GENOMIC DNA]</scope>
    <source>
        <strain evidence="3 4">TET16</strain>
    </source>
</reference>
<accession>A0A6M4ILZ4</accession>
<keyword evidence="1" id="KW-0732">Signal</keyword>
<dbReference type="RefSeq" id="WP_171225144.1">
    <property type="nucleotide sequence ID" value="NZ_CP053085.1"/>
</dbReference>
<dbReference type="Pfam" id="PF25046">
    <property type="entry name" value="DUF7790"/>
    <property type="match status" value="2"/>
</dbReference>
<organism evidence="3 4">
    <name type="scientific">Gemmatimonas groenlandica</name>
    <dbReference type="NCBI Taxonomy" id="2732249"/>
    <lineage>
        <taxon>Bacteria</taxon>
        <taxon>Pseudomonadati</taxon>
        <taxon>Gemmatimonadota</taxon>
        <taxon>Gemmatimonadia</taxon>
        <taxon>Gemmatimonadales</taxon>
        <taxon>Gemmatimonadaceae</taxon>
        <taxon>Gemmatimonas</taxon>
    </lineage>
</organism>
<feature type="chain" id="PRO_5026846886" description="DUF7790 domain-containing protein" evidence="1">
    <location>
        <begin position="22"/>
        <end position="383"/>
    </location>
</feature>
<name>A0A6M4ILZ4_9BACT</name>
<dbReference type="KEGG" id="ggr:HKW67_09410"/>
<evidence type="ECO:0000313" key="3">
    <source>
        <dbReference type="EMBL" id="QJR35713.1"/>
    </source>
</evidence>
<gene>
    <name evidence="3" type="ORF">HKW67_09410</name>
</gene>
<dbReference type="InterPro" id="IPR056692">
    <property type="entry name" value="DUF7790"/>
</dbReference>
<protein>
    <recommendedName>
        <fullName evidence="2">DUF7790 domain-containing protein</fullName>
    </recommendedName>
</protein>
<evidence type="ECO:0000313" key="4">
    <source>
        <dbReference type="Proteomes" id="UP000500938"/>
    </source>
</evidence>
<evidence type="ECO:0000259" key="2">
    <source>
        <dbReference type="Pfam" id="PF25046"/>
    </source>
</evidence>
<keyword evidence="4" id="KW-1185">Reference proteome</keyword>
<dbReference type="Proteomes" id="UP000500938">
    <property type="component" value="Chromosome"/>
</dbReference>
<feature type="signal peptide" evidence="1">
    <location>
        <begin position="1"/>
        <end position="21"/>
    </location>
</feature>
<dbReference type="AlphaFoldDB" id="A0A6M4ILZ4"/>
<feature type="domain" description="DUF7790" evidence="2">
    <location>
        <begin position="68"/>
        <end position="147"/>
    </location>
</feature>
<feature type="domain" description="DUF7790" evidence="2">
    <location>
        <begin position="240"/>
        <end position="377"/>
    </location>
</feature>